<evidence type="ECO:0000259" key="2">
    <source>
        <dbReference type="Pfam" id="PF18818"/>
    </source>
</evidence>
<dbReference type="OrthoDB" id="9792687at2"/>
<reference evidence="3 4" key="1">
    <citation type="submission" date="2018-08" db="EMBL/GenBank/DDBJ databases">
        <title>Mucilaginibacter terrae sp. nov., isolated from manganese diggings.</title>
        <authorList>
            <person name="Huang Y."/>
            <person name="Zhou Z."/>
        </authorList>
    </citation>
    <scope>NUCLEOTIDE SEQUENCE [LARGE SCALE GENOMIC DNA]</scope>
    <source>
        <strain evidence="3 4">ZH6</strain>
    </source>
</reference>
<evidence type="ECO:0000259" key="1">
    <source>
        <dbReference type="Pfam" id="PF08401"/>
    </source>
</evidence>
<dbReference type="Proteomes" id="UP000260823">
    <property type="component" value="Unassembled WGS sequence"/>
</dbReference>
<gene>
    <name evidence="3" type="ORF">DYU05_18765</name>
</gene>
<dbReference type="InterPro" id="IPR017113">
    <property type="entry name" value="Antirestriction_ArdC"/>
</dbReference>
<feature type="domain" description="Polyvalent protein metallopeptidase" evidence="2">
    <location>
        <begin position="194"/>
        <end position="311"/>
    </location>
</feature>
<dbReference type="PIRSF" id="PIRSF037112">
    <property type="entry name" value="Antirestriction_ArdC"/>
    <property type="match status" value="1"/>
</dbReference>
<keyword evidence="4" id="KW-1185">Reference proteome</keyword>
<dbReference type="InterPro" id="IPR041459">
    <property type="entry name" value="MPTase-PolyVal"/>
</dbReference>
<dbReference type="EMBL" id="QWDE01000004">
    <property type="protein sequence ID" value="RFZ81860.1"/>
    <property type="molecule type" value="Genomic_DNA"/>
</dbReference>
<dbReference type="GO" id="GO:0003697">
    <property type="term" value="F:single-stranded DNA binding"/>
    <property type="evidence" value="ECO:0007669"/>
    <property type="project" value="InterPro"/>
</dbReference>
<feature type="domain" description="N-terminal" evidence="1">
    <location>
        <begin position="33"/>
        <end position="155"/>
    </location>
</feature>
<dbReference type="InterPro" id="IPR013610">
    <property type="entry name" value="ArdC_N"/>
</dbReference>
<sequence length="327" mass="36634">MAAIINSFNHFKSFKIMATTAQQLTTTNNTFVDTYQEVTDAVIKALEEGTVIWQCPWNQVGLPKNITSNVNYRGWNLFLLNFHTIMKGYPTPYYITYKQANNLKGSIKKGEKGVRIIYWAEVELKNQQTDATTPQPADEQTKPKTIMVPKTYTVFNIAQTEGIKFPCFEAELRSDAEKIANCEIVVDNMPNRPTIRKNGTNAYYQPSTDTVVVPSLKRCKSSEAYYSTLFHELAHSTGHESRLNRKELLSSDGFGSAAYAKEELTAEMTAAFLSAVTGIDQVTIDNSAAYIESWLKALKNDKTLVIKAAAQAQRAADYILAVSYEQV</sequence>
<evidence type="ECO:0000313" key="4">
    <source>
        <dbReference type="Proteomes" id="UP000260823"/>
    </source>
</evidence>
<protein>
    <submittedName>
        <fullName evidence="3">DUF1738 domain-containing protein</fullName>
    </submittedName>
</protein>
<dbReference type="Pfam" id="PF18818">
    <property type="entry name" value="MPTase-PolyVal"/>
    <property type="match status" value="1"/>
</dbReference>
<accession>A0A3E2NLS8</accession>
<comment type="caution">
    <text evidence="3">The sequence shown here is derived from an EMBL/GenBank/DDBJ whole genome shotgun (WGS) entry which is preliminary data.</text>
</comment>
<dbReference type="AlphaFoldDB" id="A0A3E2NLS8"/>
<name>A0A3E2NLS8_9SPHI</name>
<evidence type="ECO:0000313" key="3">
    <source>
        <dbReference type="EMBL" id="RFZ81860.1"/>
    </source>
</evidence>
<dbReference type="Pfam" id="PF08401">
    <property type="entry name" value="ArdcN"/>
    <property type="match status" value="1"/>
</dbReference>
<organism evidence="3 4">
    <name type="scientific">Mucilaginibacter terrenus</name>
    <dbReference type="NCBI Taxonomy" id="2482727"/>
    <lineage>
        <taxon>Bacteria</taxon>
        <taxon>Pseudomonadati</taxon>
        <taxon>Bacteroidota</taxon>
        <taxon>Sphingobacteriia</taxon>
        <taxon>Sphingobacteriales</taxon>
        <taxon>Sphingobacteriaceae</taxon>
        <taxon>Mucilaginibacter</taxon>
    </lineage>
</organism>
<proteinExistence type="predicted"/>